<gene>
    <name evidence="1" type="ORF">CSB45_16165</name>
</gene>
<accession>A0A2G6DZY7</accession>
<name>A0A2G6DZY7_9BACT</name>
<evidence type="ECO:0000313" key="2">
    <source>
        <dbReference type="Proteomes" id="UP000229740"/>
    </source>
</evidence>
<feature type="non-terminal residue" evidence="1">
    <location>
        <position position="125"/>
    </location>
</feature>
<dbReference type="EMBL" id="PDPS01000125">
    <property type="protein sequence ID" value="PID55413.1"/>
    <property type="molecule type" value="Genomic_DNA"/>
</dbReference>
<proteinExistence type="predicted"/>
<organism evidence="1 2">
    <name type="scientific">candidate division KSB3 bacterium</name>
    <dbReference type="NCBI Taxonomy" id="2044937"/>
    <lineage>
        <taxon>Bacteria</taxon>
        <taxon>candidate division KSB3</taxon>
    </lineage>
</organism>
<dbReference type="AlphaFoldDB" id="A0A2G6DZY7"/>
<protein>
    <submittedName>
        <fullName evidence="1">Uncharacterized protein</fullName>
    </submittedName>
</protein>
<comment type="caution">
    <text evidence="1">The sequence shown here is derived from an EMBL/GenBank/DDBJ whole genome shotgun (WGS) entry which is preliminary data.</text>
</comment>
<reference evidence="1 2" key="1">
    <citation type="submission" date="2017-10" db="EMBL/GenBank/DDBJ databases">
        <title>Novel microbial diversity and functional potential in the marine mammal oral microbiome.</title>
        <authorList>
            <person name="Dudek N.K."/>
            <person name="Sun C.L."/>
            <person name="Burstein D."/>
            <person name="Kantor R.S."/>
            <person name="Aliaga Goltsman D.S."/>
            <person name="Bik E.M."/>
            <person name="Thomas B.C."/>
            <person name="Banfield J.F."/>
            <person name="Relman D.A."/>
        </authorList>
    </citation>
    <scope>NUCLEOTIDE SEQUENCE [LARGE SCALE GENOMIC DNA]</scope>
    <source>
        <strain evidence="1">DOLZORAL124_49_17</strain>
    </source>
</reference>
<sequence length="125" mass="14234">MRFVLGVVCILWGMTTFMRLFLPMTEYFSFDAQIHSLANTISRPYITARGTGFDIRTDGLFDKITLVITLPPDDKPLAKDTTVTAQKSYAAFLSPIGTEKYTAHETTTIDVDEKEYYLQKDDTLY</sequence>
<evidence type="ECO:0000313" key="1">
    <source>
        <dbReference type="EMBL" id="PID55413.1"/>
    </source>
</evidence>
<dbReference type="Proteomes" id="UP000229740">
    <property type="component" value="Unassembled WGS sequence"/>
</dbReference>